<evidence type="ECO:0000313" key="3">
    <source>
        <dbReference type="Proteomes" id="UP000520814"/>
    </source>
</evidence>
<reference evidence="2 3" key="1">
    <citation type="submission" date="2020-08" db="EMBL/GenBank/DDBJ databases">
        <title>Genomic Encyclopedia of Type Strains, Phase IV (KMG-IV): sequencing the most valuable type-strain genomes for metagenomic binning, comparative biology and taxonomic classification.</title>
        <authorList>
            <person name="Goeker M."/>
        </authorList>
    </citation>
    <scope>NUCLEOTIDE SEQUENCE [LARGE SCALE GENOMIC DNA]</scope>
    <source>
        <strain evidence="2 3">DSM 23562</strain>
    </source>
</reference>
<dbReference type="PANTHER" id="PTHR43685">
    <property type="entry name" value="GLYCOSYLTRANSFERASE"/>
    <property type="match status" value="1"/>
</dbReference>
<feature type="domain" description="Glycosyltransferase 2-like" evidence="1">
    <location>
        <begin position="5"/>
        <end position="149"/>
    </location>
</feature>
<organism evidence="2 3">
    <name type="scientific">Armatimonas rosea</name>
    <dbReference type="NCBI Taxonomy" id="685828"/>
    <lineage>
        <taxon>Bacteria</taxon>
        <taxon>Bacillati</taxon>
        <taxon>Armatimonadota</taxon>
        <taxon>Armatimonadia</taxon>
        <taxon>Armatimonadales</taxon>
        <taxon>Armatimonadaceae</taxon>
        <taxon>Armatimonas</taxon>
    </lineage>
</organism>
<dbReference type="InterPro" id="IPR029044">
    <property type="entry name" value="Nucleotide-diphossugar_trans"/>
</dbReference>
<dbReference type="InterPro" id="IPR001173">
    <property type="entry name" value="Glyco_trans_2-like"/>
</dbReference>
<evidence type="ECO:0000313" key="2">
    <source>
        <dbReference type="EMBL" id="MBB6051638.1"/>
    </source>
</evidence>
<evidence type="ECO:0000259" key="1">
    <source>
        <dbReference type="Pfam" id="PF00535"/>
    </source>
</evidence>
<dbReference type="RefSeq" id="WP_184199000.1">
    <property type="nucleotide sequence ID" value="NZ_JACHGW010000003.1"/>
</dbReference>
<sequence>MPFLSVVIPTYNRCESLRVTLEALKRQEPVTGGFEVVVVSDGSTDGTDALLVGWLAARLPFTLRVIRQENAGPARARNRGVQEATGEVIVFLDDDVEPQMGCLQVHAQRHLAEKDLVLIGPMSPDPERRRVEPVWIAWEHAMLQKQYSSWKSGTWAAHECGPHNFYTGNASVRRAFILAVGGFDEGFTRQEDVELATRMERTCGVYFRFEPAAAAFHRPHRSFESWLRVPYAYGKLDVIRAQRGDASWEVVRHGYASRQKATRLLADLALPRTGVGEALRGLLRIGAEAVYALPLGGARRAGLGALSALYNLHYLEGARDELGSWDALHQVLRASTTSAYGDSKTEVKERAA</sequence>
<accession>A0A7W9SSV0</accession>
<dbReference type="SUPFAM" id="SSF53448">
    <property type="entry name" value="Nucleotide-diphospho-sugar transferases"/>
    <property type="match status" value="1"/>
</dbReference>
<dbReference type="GO" id="GO:0016740">
    <property type="term" value="F:transferase activity"/>
    <property type="evidence" value="ECO:0007669"/>
    <property type="project" value="UniProtKB-KW"/>
</dbReference>
<dbReference type="EMBL" id="JACHGW010000003">
    <property type="protein sequence ID" value="MBB6051638.1"/>
    <property type="molecule type" value="Genomic_DNA"/>
</dbReference>
<dbReference type="Gene3D" id="3.90.550.10">
    <property type="entry name" value="Spore Coat Polysaccharide Biosynthesis Protein SpsA, Chain A"/>
    <property type="match status" value="1"/>
</dbReference>
<dbReference type="Pfam" id="PF00535">
    <property type="entry name" value="Glycos_transf_2"/>
    <property type="match status" value="1"/>
</dbReference>
<comment type="caution">
    <text evidence="2">The sequence shown here is derived from an EMBL/GenBank/DDBJ whole genome shotgun (WGS) entry which is preliminary data.</text>
</comment>
<dbReference type="AlphaFoldDB" id="A0A7W9SSV0"/>
<dbReference type="NCBIfam" id="NF041875">
    <property type="entry name" value="EPS_EpsD"/>
    <property type="match status" value="1"/>
</dbReference>
<gene>
    <name evidence="2" type="ORF">HNQ39_003448</name>
</gene>
<proteinExistence type="predicted"/>
<dbReference type="Proteomes" id="UP000520814">
    <property type="component" value="Unassembled WGS sequence"/>
</dbReference>
<name>A0A7W9SSV0_ARMRO</name>
<keyword evidence="2" id="KW-0808">Transferase</keyword>
<dbReference type="PANTHER" id="PTHR43685:SF3">
    <property type="entry name" value="SLR2126 PROTEIN"/>
    <property type="match status" value="1"/>
</dbReference>
<dbReference type="InterPro" id="IPR050834">
    <property type="entry name" value="Glycosyltransf_2"/>
</dbReference>
<protein>
    <submittedName>
        <fullName evidence="2">Glycosyltransferase involved in cell wall biosynthesis</fullName>
    </submittedName>
</protein>
<keyword evidence="3" id="KW-1185">Reference proteome</keyword>